<proteinExistence type="predicted"/>
<dbReference type="InterPro" id="IPR012551">
    <property type="entry name" value="DUF1707_SHOCT-like"/>
</dbReference>
<comment type="caution">
    <text evidence="4">The sequence shown here is derived from an EMBL/GenBank/DDBJ whole genome shotgun (WGS) entry which is preliminary data.</text>
</comment>
<evidence type="ECO:0000259" key="3">
    <source>
        <dbReference type="Pfam" id="PF08044"/>
    </source>
</evidence>
<feature type="transmembrane region" description="Helical" evidence="2">
    <location>
        <begin position="115"/>
        <end position="131"/>
    </location>
</feature>
<evidence type="ECO:0000256" key="2">
    <source>
        <dbReference type="SAM" id="Phobius"/>
    </source>
</evidence>
<organism evidence="4 5">
    <name type="scientific">Terracoccus luteus</name>
    <dbReference type="NCBI Taxonomy" id="53356"/>
    <lineage>
        <taxon>Bacteria</taxon>
        <taxon>Bacillati</taxon>
        <taxon>Actinomycetota</taxon>
        <taxon>Actinomycetes</taxon>
        <taxon>Micrococcales</taxon>
        <taxon>Intrasporangiaceae</taxon>
        <taxon>Terracoccus</taxon>
    </lineage>
</organism>
<dbReference type="RefSeq" id="WP_121032030.1">
    <property type="nucleotide sequence ID" value="NZ_RBXT01000001.1"/>
</dbReference>
<feature type="domain" description="DUF1707" evidence="3">
    <location>
        <begin position="7"/>
        <end position="59"/>
    </location>
</feature>
<dbReference type="Pfam" id="PF08044">
    <property type="entry name" value="DUF1707"/>
    <property type="match status" value="1"/>
</dbReference>
<evidence type="ECO:0000256" key="1">
    <source>
        <dbReference type="SAM" id="MobiDB-lite"/>
    </source>
</evidence>
<reference evidence="4 5" key="1">
    <citation type="submission" date="2018-10" db="EMBL/GenBank/DDBJ databases">
        <title>Sequencing the genomes of 1000 actinobacteria strains.</title>
        <authorList>
            <person name="Klenk H.-P."/>
        </authorList>
    </citation>
    <scope>NUCLEOTIDE SEQUENCE [LARGE SCALE GENOMIC DNA]</scope>
    <source>
        <strain evidence="4 5">DSM 44267</strain>
    </source>
</reference>
<dbReference type="OrthoDB" id="3534574at2"/>
<feature type="compositionally biased region" description="Polar residues" evidence="1">
    <location>
        <begin position="75"/>
        <end position="87"/>
    </location>
</feature>
<keyword evidence="5" id="KW-1185">Reference proteome</keyword>
<accession>A0A495XTM8</accession>
<evidence type="ECO:0000313" key="4">
    <source>
        <dbReference type="EMBL" id="RKT77880.1"/>
    </source>
</evidence>
<gene>
    <name evidence="4" type="ORF">DFJ68_1309</name>
</gene>
<keyword evidence="2" id="KW-0472">Membrane</keyword>
<name>A0A495XTM8_9MICO</name>
<sequence length="156" mass="17111">MSDERDVRVGSAEREAALQALAAHHEAGRLDADEYEDRRGRTGDAVLRRDLDRLFVDLPPLDGTGAGGPRLGETATGTRSTDPTTASPLDGTNRMARRAQRRAERGYGSAPTRRWRGVVALAPFVALGLFLWTDKWWVFLLVPVTAIIVGMRNQDG</sequence>
<keyword evidence="2" id="KW-1133">Transmembrane helix</keyword>
<protein>
    <submittedName>
        <fullName evidence="4">Uncharacterized protein DUF1707</fullName>
    </submittedName>
</protein>
<dbReference type="AlphaFoldDB" id="A0A495XTM8"/>
<dbReference type="Proteomes" id="UP000278440">
    <property type="component" value="Unassembled WGS sequence"/>
</dbReference>
<keyword evidence="2" id="KW-0812">Transmembrane</keyword>
<feature type="region of interest" description="Disordered" evidence="1">
    <location>
        <begin position="60"/>
        <end position="107"/>
    </location>
</feature>
<feature type="transmembrane region" description="Helical" evidence="2">
    <location>
        <begin position="137"/>
        <end position="153"/>
    </location>
</feature>
<dbReference type="EMBL" id="RBXT01000001">
    <property type="protein sequence ID" value="RKT77880.1"/>
    <property type="molecule type" value="Genomic_DNA"/>
</dbReference>
<evidence type="ECO:0000313" key="5">
    <source>
        <dbReference type="Proteomes" id="UP000278440"/>
    </source>
</evidence>